<sequence>MAMVYLHFLTTAAGVSPIEAPNSTNSLHLESVLFQTVTLKPLLIKFMDMAFPIIPSPKKPTSIFFFPTFFLSAGTSFLSPLSG</sequence>
<dbReference type="EMBL" id="GGEC01049496">
    <property type="protein sequence ID" value="MBX29980.1"/>
    <property type="molecule type" value="Transcribed_RNA"/>
</dbReference>
<dbReference type="AlphaFoldDB" id="A0A2P2MIA7"/>
<name>A0A2P2MIA7_RHIMU</name>
<reference evidence="1" key="1">
    <citation type="submission" date="2018-02" db="EMBL/GenBank/DDBJ databases">
        <title>Rhizophora mucronata_Transcriptome.</title>
        <authorList>
            <person name="Meera S.P."/>
            <person name="Sreeshan A."/>
            <person name="Augustine A."/>
        </authorList>
    </citation>
    <scope>NUCLEOTIDE SEQUENCE</scope>
    <source>
        <tissue evidence="1">Leaf</tissue>
    </source>
</reference>
<organism evidence="1">
    <name type="scientific">Rhizophora mucronata</name>
    <name type="common">Asiatic mangrove</name>
    <dbReference type="NCBI Taxonomy" id="61149"/>
    <lineage>
        <taxon>Eukaryota</taxon>
        <taxon>Viridiplantae</taxon>
        <taxon>Streptophyta</taxon>
        <taxon>Embryophyta</taxon>
        <taxon>Tracheophyta</taxon>
        <taxon>Spermatophyta</taxon>
        <taxon>Magnoliopsida</taxon>
        <taxon>eudicotyledons</taxon>
        <taxon>Gunneridae</taxon>
        <taxon>Pentapetalae</taxon>
        <taxon>rosids</taxon>
        <taxon>fabids</taxon>
        <taxon>Malpighiales</taxon>
        <taxon>Rhizophoraceae</taxon>
        <taxon>Rhizophora</taxon>
    </lineage>
</organism>
<accession>A0A2P2MIA7</accession>
<evidence type="ECO:0000313" key="1">
    <source>
        <dbReference type="EMBL" id="MBX29980.1"/>
    </source>
</evidence>
<protein>
    <submittedName>
        <fullName evidence="1">Glyoxylate/succinic semialdehyde reductase 1-like</fullName>
    </submittedName>
</protein>
<proteinExistence type="predicted"/>